<dbReference type="AlphaFoldDB" id="A0A809RU43"/>
<feature type="domain" description="NAD-dependent epimerase/dehydratase" evidence="6">
    <location>
        <begin position="1"/>
        <end position="227"/>
    </location>
</feature>
<reference evidence="7" key="1">
    <citation type="journal article" name="DNA Res.">
        <title>The physiological potential of anammox bacteria as revealed by their core genome structure.</title>
        <authorList>
            <person name="Okubo T."/>
            <person name="Toyoda A."/>
            <person name="Fukuhara K."/>
            <person name="Uchiyama I."/>
            <person name="Harigaya Y."/>
            <person name="Kuroiwa M."/>
            <person name="Suzuki T."/>
            <person name="Murakami Y."/>
            <person name="Suwa Y."/>
            <person name="Takami H."/>
        </authorList>
    </citation>
    <scope>NUCLEOTIDE SEQUENCE</scope>
    <source>
        <strain evidence="7">317325-2</strain>
    </source>
</reference>
<dbReference type="GO" id="GO:0070401">
    <property type="term" value="F:NADP+ binding"/>
    <property type="evidence" value="ECO:0007669"/>
    <property type="project" value="UniProtKB-UniRule"/>
</dbReference>
<dbReference type="GO" id="GO:0050577">
    <property type="term" value="F:GDP-L-fucose synthase activity"/>
    <property type="evidence" value="ECO:0007669"/>
    <property type="project" value="UniProtKB-UniRule"/>
</dbReference>
<proteinExistence type="inferred from homology"/>
<comment type="pathway">
    <text evidence="5">Nucleotide-sugar biosynthesis; GDP-L-fucose biosynthesis via de novo pathway; GDP-L-fucose from GDP-alpha-D-mannose: step 2/2.</text>
</comment>
<comment type="function">
    <text evidence="5">Catalyzes the two-step NADP-dependent conversion of GDP-4-dehydro-6-deoxy-D-mannose to GDP-fucose, involving an epimerase and a reductase reaction.</text>
</comment>
<sequence length="298" mass="32586">MTGGSGFLGKYLAAVETGSPAICTRSSEVDLLDLDAVCGFLRQGRIRKIIHAAGFVGGIGLNLEHPGRMATDNLRMGLNVLEAAARQGACRVVIVSTVCVYPERASVPTKETEMFDGFPSEVTSFYGIAKRTLLTVAEGLSREFGLEYSYVIPTNLYGPGDHFEEEKSHVIPALIRRVVEARESGQDEVVVWGDGTQTRDLLFVQDAAQGIHLALQDRALGQVFNLGSGQEVSVRQMAEMICELVGYPGRLTWDTTKPGGAPRRALDPSKAKELLGFEPRIGIREGLERTIEWYLRSR</sequence>
<feature type="active site" description="Proton donor/acceptor" evidence="5">
    <location>
        <position position="126"/>
    </location>
</feature>
<evidence type="ECO:0000256" key="3">
    <source>
        <dbReference type="ARBA" id="ARBA00023002"/>
    </source>
</evidence>
<feature type="site" description="Important for catalytic activity" evidence="5">
    <location>
        <position position="97"/>
    </location>
</feature>
<dbReference type="EMBL" id="AP021858">
    <property type="protein sequence ID" value="BBO23292.1"/>
    <property type="molecule type" value="Genomic_DNA"/>
</dbReference>
<keyword evidence="4 5" id="KW-0413">Isomerase</keyword>
<dbReference type="EC" id="1.1.1.271" evidence="5"/>
<dbReference type="InterPro" id="IPR001509">
    <property type="entry name" value="Epimerase_deHydtase"/>
</dbReference>
<dbReference type="InterPro" id="IPR028614">
    <property type="entry name" value="GDP_fucose/colitose_synth"/>
</dbReference>
<evidence type="ECO:0000256" key="1">
    <source>
        <dbReference type="ARBA" id="ARBA00005959"/>
    </source>
</evidence>
<evidence type="ECO:0000256" key="5">
    <source>
        <dbReference type="HAMAP-Rule" id="MF_00956"/>
    </source>
</evidence>
<protein>
    <recommendedName>
        <fullName evidence="5">GDP-L-fucose synthase</fullName>
        <ecNumber evidence="5">1.1.1.271</ecNumber>
    </recommendedName>
    <alternativeName>
        <fullName evidence="5">GDP-4-keto-6-deoxy-D-mannose-3,5-epimerase-4-reductase</fullName>
    </alternativeName>
</protein>
<accession>A0A809RU43</accession>
<comment type="catalytic activity">
    <reaction evidence="5">
        <text>GDP-beta-L-fucose + NADP(+) = GDP-4-dehydro-alpha-D-rhamnose + NADPH + H(+)</text>
        <dbReference type="Rhea" id="RHEA:18885"/>
        <dbReference type="ChEBI" id="CHEBI:15378"/>
        <dbReference type="ChEBI" id="CHEBI:57273"/>
        <dbReference type="ChEBI" id="CHEBI:57783"/>
        <dbReference type="ChEBI" id="CHEBI:57964"/>
        <dbReference type="ChEBI" id="CHEBI:58349"/>
        <dbReference type="EC" id="1.1.1.271"/>
    </reaction>
</comment>
<feature type="binding site" evidence="5">
    <location>
        <position position="199"/>
    </location>
    <ligand>
        <name>substrate</name>
    </ligand>
</feature>
<keyword evidence="3 5" id="KW-0560">Oxidoreductase</keyword>
<dbReference type="KEGG" id="npy:NPRO_08870"/>
<feature type="binding site" evidence="5">
    <location>
        <begin position="3"/>
        <end position="9"/>
    </location>
    <ligand>
        <name>NADP(+)</name>
        <dbReference type="ChEBI" id="CHEBI:58349"/>
    </ligand>
</feature>
<dbReference type="Gene3D" id="3.90.25.10">
    <property type="entry name" value="UDP-galactose 4-epimerase, domain 1"/>
    <property type="match status" value="1"/>
</dbReference>
<feature type="binding site" evidence="5">
    <location>
        <position position="130"/>
    </location>
    <ligand>
        <name>NADP(+)</name>
        <dbReference type="ChEBI" id="CHEBI:58349"/>
    </ligand>
</feature>
<evidence type="ECO:0000256" key="4">
    <source>
        <dbReference type="ARBA" id="ARBA00023235"/>
    </source>
</evidence>
<evidence type="ECO:0000313" key="8">
    <source>
        <dbReference type="Proteomes" id="UP000662873"/>
    </source>
</evidence>
<dbReference type="Gene3D" id="3.40.50.720">
    <property type="entry name" value="NAD(P)-binding Rossmann-like Domain"/>
    <property type="match status" value="1"/>
</dbReference>
<dbReference type="InterPro" id="IPR036291">
    <property type="entry name" value="NAD(P)-bd_dom_sf"/>
</dbReference>
<organism evidence="7 8">
    <name type="scientific">Candidatus Nitrosymbiomonas proteolyticus</name>
    <dbReference type="NCBI Taxonomy" id="2608984"/>
    <lineage>
        <taxon>Bacteria</taxon>
        <taxon>Bacillati</taxon>
        <taxon>Armatimonadota</taxon>
        <taxon>Armatimonadota incertae sedis</taxon>
        <taxon>Candidatus Nitrosymbiomonas</taxon>
    </lineage>
</organism>
<evidence type="ECO:0000313" key="7">
    <source>
        <dbReference type="EMBL" id="BBO23292.1"/>
    </source>
</evidence>
<keyword evidence="5" id="KW-0511">Multifunctional enzyme</keyword>
<feature type="site" description="Important for catalytic activity" evidence="5">
    <location>
        <position position="99"/>
    </location>
</feature>
<dbReference type="PANTHER" id="PTHR43238:SF1">
    <property type="entry name" value="GDP-L-FUCOSE SYNTHASE"/>
    <property type="match status" value="1"/>
</dbReference>
<dbReference type="Pfam" id="PF01370">
    <property type="entry name" value="Epimerase"/>
    <property type="match status" value="1"/>
</dbReference>
<dbReference type="PANTHER" id="PTHR43238">
    <property type="entry name" value="GDP-L-FUCOSE SYNTHASE"/>
    <property type="match status" value="1"/>
</dbReference>
<dbReference type="GO" id="GO:0016853">
    <property type="term" value="F:isomerase activity"/>
    <property type="evidence" value="ECO:0007669"/>
    <property type="project" value="UniProtKB-KW"/>
</dbReference>
<feature type="binding site" evidence="5">
    <location>
        <begin position="153"/>
        <end position="156"/>
    </location>
    <ligand>
        <name>NADP(+)</name>
        <dbReference type="ChEBI" id="CHEBI:58349"/>
    </ligand>
</feature>
<feature type="binding site" evidence="5">
    <location>
        <position position="192"/>
    </location>
    <ligand>
        <name>substrate</name>
    </ligand>
</feature>
<evidence type="ECO:0000259" key="6">
    <source>
        <dbReference type="Pfam" id="PF01370"/>
    </source>
</evidence>
<dbReference type="Proteomes" id="UP000662873">
    <property type="component" value="Chromosome"/>
</dbReference>
<name>A0A809RU43_9BACT</name>
<feature type="binding site" evidence="5">
    <location>
        <position position="169"/>
    </location>
    <ligand>
        <name>NADP(+)</name>
        <dbReference type="ChEBI" id="CHEBI:58349"/>
    </ligand>
</feature>
<evidence type="ECO:0000256" key="2">
    <source>
        <dbReference type="ARBA" id="ARBA00022857"/>
    </source>
</evidence>
<gene>
    <name evidence="5" type="primary">fcl</name>
    <name evidence="7" type="ORF">NPRO_08870</name>
</gene>
<dbReference type="GO" id="GO:0042351">
    <property type="term" value="P:'de novo' GDP-L-fucose biosynthetic process"/>
    <property type="evidence" value="ECO:0007669"/>
    <property type="project" value="UniProtKB-UniRule"/>
</dbReference>
<comment type="similarity">
    <text evidence="1 5">Belongs to the NAD(P)-dependent epimerase/dehydratase family. Fucose synthase subfamily.</text>
</comment>
<feature type="binding site" evidence="5">
    <location>
        <position position="177"/>
    </location>
    <ligand>
        <name>substrate</name>
    </ligand>
</feature>
<dbReference type="SUPFAM" id="SSF51735">
    <property type="entry name" value="NAD(P)-binding Rossmann-fold domains"/>
    <property type="match status" value="1"/>
</dbReference>
<keyword evidence="2 5" id="KW-0521">NADP</keyword>
<dbReference type="UniPathway" id="UPA00128">
    <property type="reaction ID" value="UER00191"/>
</dbReference>
<dbReference type="HAMAP" id="MF_00956">
    <property type="entry name" value="GDP_fucose_synth"/>
    <property type="match status" value="1"/>
</dbReference>
<comment type="caution">
    <text evidence="5">Lacks conserved residue(s) required for the propagation of feature annotation.</text>
</comment>